<evidence type="ECO:0000256" key="6">
    <source>
        <dbReference type="ARBA" id="ARBA00074434"/>
    </source>
</evidence>
<accession>H0VI54</accession>
<feature type="domain" description="RING-type" evidence="11">
    <location>
        <begin position="7"/>
        <end position="46"/>
    </location>
</feature>
<proteinExistence type="predicted"/>
<evidence type="ECO:0000256" key="3">
    <source>
        <dbReference type="ARBA" id="ARBA00022833"/>
    </source>
</evidence>
<dbReference type="FunCoup" id="H0VI54">
    <property type="interactions" value="14"/>
</dbReference>
<keyword evidence="3" id="KW-0862">Zinc</keyword>
<keyword evidence="2 9" id="KW-0863">Zinc-finger</keyword>
<dbReference type="InterPro" id="IPR001841">
    <property type="entry name" value="Znf_RING"/>
</dbReference>
<evidence type="ECO:0000256" key="7">
    <source>
        <dbReference type="ARBA" id="ARBA00080634"/>
    </source>
</evidence>
<dbReference type="SMART" id="SM00184">
    <property type="entry name" value="RING"/>
    <property type="match status" value="1"/>
</dbReference>
<dbReference type="InterPro" id="IPR042123">
    <property type="entry name" value="Zip3/RNF212-like"/>
</dbReference>
<dbReference type="PROSITE" id="PS50089">
    <property type="entry name" value="ZF_RING_2"/>
    <property type="match status" value="1"/>
</dbReference>
<dbReference type="VEuPathDB" id="HostDB:ENSCPOG00000010975"/>
<gene>
    <name evidence="12" type="primary">Rnf212</name>
</gene>
<feature type="region of interest" description="Disordered" evidence="10">
    <location>
        <begin position="217"/>
        <end position="257"/>
    </location>
</feature>
<dbReference type="OMA" id="VCCNSCF"/>
<dbReference type="GO" id="GO:0007129">
    <property type="term" value="P:homologous chromosome pairing at meiosis"/>
    <property type="evidence" value="ECO:0007669"/>
    <property type="project" value="TreeGrafter"/>
</dbReference>
<dbReference type="InParanoid" id="H0VI54"/>
<dbReference type="AlphaFoldDB" id="H0VI54"/>
<name>H0VI54_CAVPO</name>
<dbReference type="eggNOG" id="KOG4739">
    <property type="taxonomic scope" value="Eukaryota"/>
</dbReference>
<dbReference type="InterPro" id="IPR017907">
    <property type="entry name" value="Znf_RING_CS"/>
</dbReference>
<keyword evidence="13" id="KW-1185">Reference proteome</keyword>
<evidence type="ECO:0000256" key="4">
    <source>
        <dbReference type="ARBA" id="ARBA00023254"/>
    </source>
</evidence>
<dbReference type="Bgee" id="ENSCPOG00000010975">
    <property type="expression patterns" value="Expressed in testis and 5 other cell types or tissues"/>
</dbReference>
<evidence type="ECO:0000256" key="10">
    <source>
        <dbReference type="SAM" id="MobiDB-lite"/>
    </source>
</evidence>
<dbReference type="GeneTree" id="ENSGT00740000115581"/>
<dbReference type="CDD" id="cd16746">
    <property type="entry name" value="RING-HC_RNF212"/>
    <property type="match status" value="1"/>
</dbReference>
<dbReference type="EMBL" id="AAKN02046978">
    <property type="status" value="NOT_ANNOTATED_CDS"/>
    <property type="molecule type" value="Genomic_DNA"/>
</dbReference>
<dbReference type="Proteomes" id="UP000005447">
    <property type="component" value="Unassembled WGS sequence"/>
</dbReference>
<protein>
    <recommendedName>
        <fullName evidence="6">Probable E3 SUMO-protein ligase RNF212</fullName>
    </recommendedName>
    <alternativeName>
        <fullName evidence="8">Probable E3 SUMO-protein transferase RNF212</fullName>
    </alternativeName>
    <alternativeName>
        <fullName evidence="7">RING finger protein 212</fullName>
    </alternativeName>
</protein>
<dbReference type="PANTHER" id="PTHR22663:SF21">
    <property type="entry name" value="E3 SUMO-PROTEIN LIGASE RNF212-RELATED"/>
    <property type="match status" value="1"/>
</dbReference>
<sequence>MANWVFCNRCFQPPDRKSSFSLTSCGHVYCDACLRKGKKDECMICKVPCRTVLLTKHTDTSIQALFTGIDTLCKKYSQDTAQVSAAKGTHHLRLCALCISQLEESLRKSVLQLERVQSMKSSQQTAFSTIKNSIASESNKPGKGKNAKVHAAESHCICTNPEVTVGPARISVISPPQNGRMGEYCSCNLTQVHAGITRAVRSHPGRVPSLQVHYKLPSPVPVSQLPGRAGRQPSPRSTQDEPRPPISIPGLLQRQSA</sequence>
<evidence type="ECO:0000313" key="12">
    <source>
        <dbReference type="Ensembl" id="ENSCPOP00000009863.3"/>
    </source>
</evidence>
<dbReference type="GO" id="GO:0000795">
    <property type="term" value="C:synaptonemal complex"/>
    <property type="evidence" value="ECO:0007669"/>
    <property type="project" value="InterPro"/>
</dbReference>
<dbReference type="GO" id="GO:0007131">
    <property type="term" value="P:reciprocal meiotic recombination"/>
    <property type="evidence" value="ECO:0007669"/>
    <property type="project" value="InterPro"/>
</dbReference>
<evidence type="ECO:0000256" key="1">
    <source>
        <dbReference type="ARBA" id="ARBA00022723"/>
    </source>
</evidence>
<evidence type="ECO:0000256" key="8">
    <source>
        <dbReference type="ARBA" id="ARBA00083473"/>
    </source>
</evidence>
<dbReference type="PANTHER" id="PTHR22663">
    <property type="entry name" value="RING FINGER PROTEIN NARYA-RELATED"/>
    <property type="match status" value="1"/>
</dbReference>
<dbReference type="Ensembl" id="ENSCPOT00000011076.3">
    <property type="protein sequence ID" value="ENSCPOP00000009863.3"/>
    <property type="gene ID" value="ENSCPOG00000010975.4"/>
</dbReference>
<comment type="function">
    <text evidence="5">SUMO E3 ligase that acts as a regulator of crossing-over during meiosis: required to couple chromosome synapsis to the formation of crossover-specific recombination complexes. Localizes to recombination sites and stabilizes meiosis-specific recombination factors, such as MutS-gamma complex proteins (MSH4 and MSH5) and TEX11. May mediate sumoylation of target proteins MSH4 and/or MSH5, leading to enhance their binding to recombination sites. Acts as a limiting factor for crossover designation and/or reinforcement and plays an antagonist role with CCNB1IP1/HEI10 in the regulation of meiotic recombination.</text>
</comment>
<reference evidence="12" key="2">
    <citation type="submission" date="2025-08" db="UniProtKB">
        <authorList>
            <consortium name="Ensembl"/>
        </authorList>
    </citation>
    <scope>IDENTIFICATION</scope>
    <source>
        <strain evidence="12">2N</strain>
    </source>
</reference>
<dbReference type="GO" id="GO:0008270">
    <property type="term" value="F:zinc ion binding"/>
    <property type="evidence" value="ECO:0007669"/>
    <property type="project" value="UniProtKB-KW"/>
</dbReference>
<reference evidence="13" key="1">
    <citation type="journal article" date="2011" name="Nature">
        <title>A high-resolution map of human evolutionary constraint using 29 mammals.</title>
        <authorList>
            <person name="Lindblad-Toh K."/>
            <person name="Garber M."/>
            <person name="Zuk O."/>
            <person name="Lin M.F."/>
            <person name="Parker B.J."/>
            <person name="Washietl S."/>
            <person name="Kheradpour P."/>
            <person name="Ernst J."/>
            <person name="Jordan G."/>
            <person name="Mauceli E."/>
            <person name="Ward L.D."/>
            <person name="Lowe C.B."/>
            <person name="Holloway A.K."/>
            <person name="Clamp M."/>
            <person name="Gnerre S."/>
            <person name="Alfoldi J."/>
            <person name="Beal K."/>
            <person name="Chang J."/>
            <person name="Clawson H."/>
            <person name="Cuff J."/>
            <person name="Di Palma F."/>
            <person name="Fitzgerald S."/>
            <person name="Flicek P."/>
            <person name="Guttman M."/>
            <person name="Hubisz M.J."/>
            <person name="Jaffe D.B."/>
            <person name="Jungreis I."/>
            <person name="Kent W.J."/>
            <person name="Kostka D."/>
            <person name="Lara M."/>
            <person name="Martins A.L."/>
            <person name="Massingham T."/>
            <person name="Moltke I."/>
            <person name="Raney B.J."/>
            <person name="Rasmussen M.D."/>
            <person name="Robinson J."/>
            <person name="Stark A."/>
            <person name="Vilella A.J."/>
            <person name="Wen J."/>
            <person name="Xie X."/>
            <person name="Zody M.C."/>
            <person name="Baldwin J."/>
            <person name="Bloom T."/>
            <person name="Chin C.W."/>
            <person name="Heiman D."/>
            <person name="Nicol R."/>
            <person name="Nusbaum C."/>
            <person name="Young S."/>
            <person name="Wilkinson J."/>
            <person name="Worley K.C."/>
            <person name="Kovar C.L."/>
            <person name="Muzny D.M."/>
            <person name="Gibbs R.A."/>
            <person name="Cree A."/>
            <person name="Dihn H.H."/>
            <person name="Fowler G."/>
            <person name="Jhangiani S."/>
            <person name="Joshi V."/>
            <person name="Lee S."/>
            <person name="Lewis L.R."/>
            <person name="Nazareth L.V."/>
            <person name="Okwuonu G."/>
            <person name="Santibanez J."/>
            <person name="Warren W.C."/>
            <person name="Mardis E.R."/>
            <person name="Weinstock G.M."/>
            <person name="Wilson R.K."/>
            <person name="Delehaunty K."/>
            <person name="Dooling D."/>
            <person name="Fronik C."/>
            <person name="Fulton L."/>
            <person name="Fulton B."/>
            <person name="Graves T."/>
            <person name="Minx P."/>
            <person name="Sodergren E."/>
            <person name="Birney E."/>
            <person name="Margulies E.H."/>
            <person name="Herrero J."/>
            <person name="Green E.D."/>
            <person name="Haussler D."/>
            <person name="Siepel A."/>
            <person name="Goldman N."/>
            <person name="Pollard K.S."/>
            <person name="Pedersen J.S."/>
            <person name="Lander E.S."/>
            <person name="Kellis M."/>
        </authorList>
    </citation>
    <scope>NUCLEOTIDE SEQUENCE [LARGE SCALE GENOMIC DNA]</scope>
    <source>
        <strain evidence="13">2N</strain>
    </source>
</reference>
<organism evidence="12 13">
    <name type="scientific">Cavia porcellus</name>
    <name type="common">Guinea pig</name>
    <dbReference type="NCBI Taxonomy" id="10141"/>
    <lineage>
        <taxon>Eukaryota</taxon>
        <taxon>Metazoa</taxon>
        <taxon>Chordata</taxon>
        <taxon>Craniata</taxon>
        <taxon>Vertebrata</taxon>
        <taxon>Euteleostomi</taxon>
        <taxon>Mammalia</taxon>
        <taxon>Eutheria</taxon>
        <taxon>Euarchontoglires</taxon>
        <taxon>Glires</taxon>
        <taxon>Rodentia</taxon>
        <taxon>Hystricomorpha</taxon>
        <taxon>Caviidae</taxon>
        <taxon>Cavia</taxon>
    </lineage>
</organism>
<evidence type="ECO:0000313" key="13">
    <source>
        <dbReference type="Proteomes" id="UP000005447"/>
    </source>
</evidence>
<reference evidence="12" key="3">
    <citation type="submission" date="2025-09" db="UniProtKB">
        <authorList>
            <consortium name="Ensembl"/>
        </authorList>
    </citation>
    <scope>IDENTIFICATION</scope>
    <source>
        <strain evidence="12">2N</strain>
    </source>
</reference>
<dbReference type="PROSITE" id="PS00518">
    <property type="entry name" value="ZF_RING_1"/>
    <property type="match status" value="1"/>
</dbReference>
<keyword evidence="1" id="KW-0479">Metal-binding</keyword>
<evidence type="ECO:0000256" key="9">
    <source>
        <dbReference type="PROSITE-ProRule" id="PRU00175"/>
    </source>
</evidence>
<dbReference type="Pfam" id="PF14634">
    <property type="entry name" value="zf-RING_5"/>
    <property type="match status" value="1"/>
</dbReference>
<dbReference type="GO" id="GO:0016925">
    <property type="term" value="P:protein sumoylation"/>
    <property type="evidence" value="ECO:0007669"/>
    <property type="project" value="TreeGrafter"/>
</dbReference>
<dbReference type="FunFam" id="3.30.40.10:FF:000839">
    <property type="entry name" value="Ring finger protein 212"/>
    <property type="match status" value="1"/>
</dbReference>
<dbReference type="STRING" id="10141.ENSCPOP00000009863"/>
<keyword evidence="4" id="KW-0469">Meiosis</keyword>
<evidence type="ECO:0000256" key="5">
    <source>
        <dbReference type="ARBA" id="ARBA00059057"/>
    </source>
</evidence>
<evidence type="ECO:0000259" key="11">
    <source>
        <dbReference type="PROSITE" id="PS50089"/>
    </source>
</evidence>
<dbReference type="HOGENOM" id="CLU_153590_0_0_1"/>
<dbReference type="GO" id="GO:0019789">
    <property type="term" value="F:SUMO transferase activity"/>
    <property type="evidence" value="ECO:0007669"/>
    <property type="project" value="InterPro"/>
</dbReference>
<evidence type="ECO:0000256" key="2">
    <source>
        <dbReference type="ARBA" id="ARBA00022771"/>
    </source>
</evidence>